<evidence type="ECO:0000313" key="2">
    <source>
        <dbReference type="EMBL" id="RAV18726.1"/>
    </source>
</evidence>
<evidence type="ECO:0000259" key="1">
    <source>
        <dbReference type="Pfam" id="PF20274"/>
    </source>
</evidence>
<accession>A0A329MH92</accession>
<comment type="caution">
    <text evidence="2">The sequence shown here is derived from an EMBL/GenBank/DDBJ whole genome shotgun (WGS) entry which is preliminary data.</text>
</comment>
<keyword evidence="2" id="KW-0132">Cell division</keyword>
<sequence length="107" mass="12596">MINVYLDDLRPRPKGFKLARTVKQCLRLIKRNKVNILSLDYDLGFGSPSGFEVVAYMIRTRRFPKIIILHTANPFGRVRMYSALKQNKPEKVPLLVRPERIYLNFFN</sequence>
<dbReference type="AlphaFoldDB" id="A0A329MH92"/>
<gene>
    <name evidence="2" type="ORF">DQG23_23605</name>
</gene>
<proteinExistence type="predicted"/>
<protein>
    <submittedName>
        <fullName evidence="2">Cell division protein FtsJ</fullName>
    </submittedName>
</protein>
<dbReference type="Proteomes" id="UP000250369">
    <property type="component" value="Unassembled WGS sequence"/>
</dbReference>
<dbReference type="Pfam" id="PF20274">
    <property type="entry name" value="cREC_REC"/>
    <property type="match status" value="1"/>
</dbReference>
<dbReference type="EMBL" id="QMFB01000015">
    <property type="protein sequence ID" value="RAV18726.1"/>
    <property type="molecule type" value="Genomic_DNA"/>
</dbReference>
<dbReference type="RefSeq" id="WP_113033344.1">
    <property type="nucleotide sequence ID" value="NZ_QMFB01000015.1"/>
</dbReference>
<keyword evidence="3" id="KW-1185">Reference proteome</keyword>
<dbReference type="GO" id="GO:0051301">
    <property type="term" value="P:cell division"/>
    <property type="evidence" value="ECO:0007669"/>
    <property type="project" value="UniProtKB-KW"/>
</dbReference>
<keyword evidence="2" id="KW-0131">Cell cycle</keyword>
<organism evidence="2 3">
    <name type="scientific">Paenibacillus contaminans</name>
    <dbReference type="NCBI Taxonomy" id="450362"/>
    <lineage>
        <taxon>Bacteria</taxon>
        <taxon>Bacillati</taxon>
        <taxon>Bacillota</taxon>
        <taxon>Bacilli</taxon>
        <taxon>Bacillales</taxon>
        <taxon>Paenibacillaceae</taxon>
        <taxon>Paenibacillus</taxon>
    </lineage>
</organism>
<name>A0A329MH92_9BACL</name>
<reference evidence="2 3" key="1">
    <citation type="journal article" date="2009" name="Int. J. Syst. Evol. Microbiol.">
        <title>Paenibacillus contaminans sp. nov., isolated from a contaminated laboratory plate.</title>
        <authorList>
            <person name="Chou J.H."/>
            <person name="Lee J.H."/>
            <person name="Lin M.C."/>
            <person name="Chang P.S."/>
            <person name="Arun A.B."/>
            <person name="Young C.C."/>
            <person name="Chen W.M."/>
        </authorList>
    </citation>
    <scope>NUCLEOTIDE SEQUENCE [LARGE SCALE GENOMIC DNA]</scope>
    <source>
        <strain evidence="2 3">CKOBP-6</strain>
    </source>
</reference>
<dbReference type="InterPro" id="IPR046909">
    <property type="entry name" value="cREC_REC"/>
</dbReference>
<dbReference type="OrthoDB" id="2614698at2"/>
<evidence type="ECO:0000313" key="3">
    <source>
        <dbReference type="Proteomes" id="UP000250369"/>
    </source>
</evidence>
<feature type="domain" description="Cyclic-phosphate processing Receiver" evidence="1">
    <location>
        <begin position="2"/>
        <end position="86"/>
    </location>
</feature>